<evidence type="ECO:0000313" key="3">
    <source>
        <dbReference type="Proteomes" id="UP001162800"/>
    </source>
</evidence>
<protein>
    <submittedName>
        <fullName evidence="2">Glycosyltransferase family 4 protein</fullName>
    </submittedName>
</protein>
<gene>
    <name evidence="2" type="ORF">M9799_08345</name>
</gene>
<evidence type="ECO:0000313" key="2">
    <source>
        <dbReference type="EMBL" id="UYG50135.1"/>
    </source>
</evidence>
<dbReference type="Pfam" id="PF00534">
    <property type="entry name" value="Glycos_transf_1"/>
    <property type="match status" value="1"/>
</dbReference>
<name>A0ABY6G538_9BURK</name>
<feature type="domain" description="Glycosyl transferase family 1" evidence="1">
    <location>
        <begin position="166"/>
        <end position="315"/>
    </location>
</feature>
<sequence>MRPVYATRRHGYSYANEDFLDSPTQGEKNTVRPVEVQSGDIFLALDLAAHLLPRHQAQVLDWKRTGVRLHVLVYDLLPLQHPEWFPSRTERNFKRWMRWLAIYADNAICISASVKDELQNWLKVHYSLPPTALPASIIVLGADINASVPSGGLPNDAKDLLAHLRNTPFVLMVGTIEPRKGHDQALAAFEHLWKQSSSMPSLVLVGRGGWKTEALQDKLRRHPESGKRLFWPQNVSDEYLLHLYAACSGVLVASRAEGFGLPVIEAALHRKPVLARDLPVFREIGLPEITFFTGQDAKNLACAITSWLAKKHLASDAERPQKVDTWRTAAQQLLLALGFTADTSVNGVKSNTRTHKQGAAA</sequence>
<accession>A0ABY6G538</accession>
<reference evidence="2" key="1">
    <citation type="submission" date="2022-09" db="EMBL/GenBank/DDBJ databases">
        <title>The complete genome of Acidovorax sp. 5MLIR.</title>
        <authorList>
            <person name="Liu L."/>
            <person name="Yue J."/>
            <person name="Yang F."/>
            <person name="Yuan J."/>
            <person name="Li L."/>
        </authorList>
    </citation>
    <scope>NUCLEOTIDE SEQUENCE</scope>
    <source>
        <strain evidence="2">5MLIR</strain>
    </source>
</reference>
<dbReference type="PANTHER" id="PTHR46401">
    <property type="entry name" value="GLYCOSYLTRANSFERASE WBBK-RELATED"/>
    <property type="match status" value="1"/>
</dbReference>
<dbReference type="Proteomes" id="UP001162800">
    <property type="component" value="Chromosome"/>
</dbReference>
<organism evidence="2 3">
    <name type="scientific">Comamonas endophytica</name>
    <dbReference type="NCBI Taxonomy" id="2949090"/>
    <lineage>
        <taxon>Bacteria</taxon>
        <taxon>Pseudomonadati</taxon>
        <taxon>Pseudomonadota</taxon>
        <taxon>Betaproteobacteria</taxon>
        <taxon>Burkholderiales</taxon>
        <taxon>Comamonadaceae</taxon>
        <taxon>Comamonas</taxon>
    </lineage>
</organism>
<keyword evidence="3" id="KW-1185">Reference proteome</keyword>
<dbReference type="Gene3D" id="3.40.50.2000">
    <property type="entry name" value="Glycogen Phosphorylase B"/>
    <property type="match status" value="1"/>
</dbReference>
<dbReference type="EMBL" id="CP106881">
    <property type="protein sequence ID" value="UYG50135.1"/>
    <property type="molecule type" value="Genomic_DNA"/>
</dbReference>
<proteinExistence type="predicted"/>
<evidence type="ECO:0000259" key="1">
    <source>
        <dbReference type="Pfam" id="PF00534"/>
    </source>
</evidence>
<dbReference type="RefSeq" id="WP_250621333.1">
    <property type="nucleotide sequence ID" value="NZ_CP106881.1"/>
</dbReference>
<dbReference type="CDD" id="cd03809">
    <property type="entry name" value="GT4_MtfB-like"/>
    <property type="match status" value="1"/>
</dbReference>
<dbReference type="SUPFAM" id="SSF53756">
    <property type="entry name" value="UDP-Glycosyltransferase/glycogen phosphorylase"/>
    <property type="match status" value="1"/>
</dbReference>
<dbReference type="InterPro" id="IPR001296">
    <property type="entry name" value="Glyco_trans_1"/>
</dbReference>
<dbReference type="PANTHER" id="PTHR46401:SF9">
    <property type="entry name" value="MANNOSYLTRANSFERASE A"/>
    <property type="match status" value="1"/>
</dbReference>